<feature type="transmembrane region" description="Helical" evidence="7">
    <location>
        <begin position="100"/>
        <end position="121"/>
    </location>
</feature>
<reference evidence="10 11" key="1">
    <citation type="submission" date="2018-06" db="EMBL/GenBank/DDBJ databases">
        <title>Comparative genomics reveals the genomic features of Rhizophagus irregularis, R. cerebriforme, R. diaphanum and Gigaspora rosea, and their symbiotic lifestyle signature.</title>
        <authorList>
            <person name="Morin E."/>
            <person name="San Clemente H."/>
            <person name="Chen E.C.H."/>
            <person name="De La Providencia I."/>
            <person name="Hainaut M."/>
            <person name="Kuo A."/>
            <person name="Kohler A."/>
            <person name="Murat C."/>
            <person name="Tang N."/>
            <person name="Roy S."/>
            <person name="Loubradou J."/>
            <person name="Henrissat B."/>
            <person name="Grigoriev I.V."/>
            <person name="Corradi N."/>
            <person name="Roux C."/>
            <person name="Martin F.M."/>
        </authorList>
    </citation>
    <scope>NUCLEOTIDE SEQUENCE [LARGE SCALE GENOMIC DNA]</scope>
    <source>
        <strain evidence="10 11">DAOM 227022</strain>
    </source>
</reference>
<feature type="chain" id="PRO_5017256643" description="Transmembrane protein 198" evidence="8">
    <location>
        <begin position="26"/>
        <end position="280"/>
    </location>
</feature>
<dbReference type="InterPro" id="IPR040236">
    <property type="entry name" value="TMEM198"/>
</dbReference>
<organism evidence="10 11">
    <name type="scientific">Glomus cerebriforme</name>
    <dbReference type="NCBI Taxonomy" id="658196"/>
    <lineage>
        <taxon>Eukaryota</taxon>
        <taxon>Fungi</taxon>
        <taxon>Fungi incertae sedis</taxon>
        <taxon>Mucoromycota</taxon>
        <taxon>Glomeromycotina</taxon>
        <taxon>Glomeromycetes</taxon>
        <taxon>Glomerales</taxon>
        <taxon>Glomeraceae</taxon>
        <taxon>Glomus</taxon>
    </lineage>
</organism>
<feature type="transmembrane region" description="Helical" evidence="7">
    <location>
        <begin position="159"/>
        <end position="177"/>
    </location>
</feature>
<evidence type="ECO:0000256" key="2">
    <source>
        <dbReference type="ARBA" id="ARBA00006244"/>
    </source>
</evidence>
<evidence type="ECO:0000313" key="10">
    <source>
        <dbReference type="EMBL" id="RIA84463.1"/>
    </source>
</evidence>
<dbReference type="InterPro" id="IPR025256">
    <property type="entry name" value="TM7S3/TM198-like_dom"/>
</dbReference>
<evidence type="ECO:0000256" key="3">
    <source>
        <dbReference type="ARBA" id="ARBA00022692"/>
    </source>
</evidence>
<feature type="transmembrane region" description="Helical" evidence="7">
    <location>
        <begin position="70"/>
        <end position="88"/>
    </location>
</feature>
<evidence type="ECO:0000256" key="5">
    <source>
        <dbReference type="ARBA" id="ARBA00023136"/>
    </source>
</evidence>
<protein>
    <recommendedName>
        <fullName evidence="6">Transmembrane protein 198</fullName>
    </recommendedName>
</protein>
<dbReference type="Pfam" id="PF13886">
    <property type="entry name" value="TM7S3_TM198"/>
    <property type="match status" value="1"/>
</dbReference>
<dbReference type="AlphaFoldDB" id="A0A397SDY7"/>
<feature type="transmembrane region" description="Helical" evidence="7">
    <location>
        <begin position="128"/>
        <end position="147"/>
    </location>
</feature>
<comment type="similarity">
    <text evidence="2">Belongs to the TMEM198 family.</text>
</comment>
<evidence type="ECO:0000313" key="11">
    <source>
        <dbReference type="Proteomes" id="UP000265703"/>
    </source>
</evidence>
<gene>
    <name evidence="10" type="ORF">C1645_784020</name>
</gene>
<proteinExistence type="inferred from homology"/>
<evidence type="ECO:0000256" key="7">
    <source>
        <dbReference type="SAM" id="Phobius"/>
    </source>
</evidence>
<keyword evidence="3 7" id="KW-0812">Transmembrane</keyword>
<keyword evidence="5 7" id="KW-0472">Membrane</keyword>
<dbReference type="PANTHER" id="PTHR31247:SF5">
    <property type="entry name" value="DUF4203 DOMAIN-CONTAINING PROTEIN"/>
    <property type="match status" value="1"/>
</dbReference>
<feature type="transmembrane region" description="Helical" evidence="7">
    <location>
        <begin position="184"/>
        <end position="206"/>
    </location>
</feature>
<feature type="transmembrane region" description="Helical" evidence="7">
    <location>
        <begin position="226"/>
        <end position="244"/>
    </location>
</feature>
<keyword evidence="4 7" id="KW-1133">Transmembrane helix</keyword>
<dbReference type="EMBL" id="QKYT01000490">
    <property type="protein sequence ID" value="RIA84463.1"/>
    <property type="molecule type" value="Genomic_DNA"/>
</dbReference>
<comment type="caution">
    <text evidence="10">The sequence shown here is derived from an EMBL/GenBank/DDBJ whole genome shotgun (WGS) entry which is preliminary data.</text>
</comment>
<feature type="domain" description="TM7S3/TM198-like" evidence="9">
    <location>
        <begin position="50"/>
        <end position="246"/>
    </location>
</feature>
<evidence type="ECO:0000256" key="6">
    <source>
        <dbReference type="ARBA" id="ARBA00049737"/>
    </source>
</evidence>
<dbReference type="PANTHER" id="PTHR31247">
    <property type="entry name" value="TRANSMEMBRANE PROTEIN 198 FAMILY MEMBER"/>
    <property type="match status" value="1"/>
</dbReference>
<keyword evidence="8" id="KW-0732">Signal</keyword>
<dbReference type="GO" id="GO:0005886">
    <property type="term" value="C:plasma membrane"/>
    <property type="evidence" value="ECO:0007669"/>
    <property type="project" value="TreeGrafter"/>
</dbReference>
<evidence type="ECO:0000259" key="9">
    <source>
        <dbReference type="Pfam" id="PF13886"/>
    </source>
</evidence>
<sequence>MVNKSNLLLVLTCLIGILFPFITNAQQKVDPTFGVGNQNGNLTPHEIIAGVILIVTGIIFCFFGRRVYRLTLFLIGFYVGTIIAWIILFNGQQGGIVKGAASETIVLVVSLAIGFVVGLLFMCCSTIAIWVLGALGGYTLAMFILAFRSGGVIHSNAGRIIFIVVLTVLGLLLACFFKNTLVILATAFIGAYAIILGIDLFVRTGFAQSVRTFMTSHDIPYETNRNVYLMLGGMIILFIIGTIFQFRYHKNEFGPVAGSVRPETGKRRFHLPWRNRHNAV</sequence>
<evidence type="ECO:0000256" key="4">
    <source>
        <dbReference type="ARBA" id="ARBA00022989"/>
    </source>
</evidence>
<evidence type="ECO:0000256" key="1">
    <source>
        <dbReference type="ARBA" id="ARBA00004141"/>
    </source>
</evidence>
<dbReference type="OrthoDB" id="102260at2759"/>
<comment type="subcellular location">
    <subcellularLocation>
        <location evidence="1">Membrane</location>
        <topology evidence="1">Multi-pass membrane protein</topology>
    </subcellularLocation>
</comment>
<evidence type="ECO:0000256" key="8">
    <source>
        <dbReference type="SAM" id="SignalP"/>
    </source>
</evidence>
<feature type="signal peptide" evidence="8">
    <location>
        <begin position="1"/>
        <end position="25"/>
    </location>
</feature>
<dbReference type="Proteomes" id="UP000265703">
    <property type="component" value="Unassembled WGS sequence"/>
</dbReference>
<keyword evidence="11" id="KW-1185">Reference proteome</keyword>
<feature type="transmembrane region" description="Helical" evidence="7">
    <location>
        <begin position="44"/>
        <end position="63"/>
    </location>
</feature>
<name>A0A397SDY7_9GLOM</name>
<dbReference type="STRING" id="658196.A0A397SDY7"/>
<accession>A0A397SDY7</accession>